<keyword evidence="2" id="KW-0521">NADP</keyword>
<dbReference type="Gene3D" id="3.40.50.720">
    <property type="entry name" value="NAD(P)-binding Rossmann-like Domain"/>
    <property type="match status" value="1"/>
</dbReference>
<evidence type="ECO:0000313" key="6">
    <source>
        <dbReference type="Proteomes" id="UP000054248"/>
    </source>
</evidence>
<reference evidence="6" key="2">
    <citation type="submission" date="2015-01" db="EMBL/GenBank/DDBJ databases">
        <title>Evolutionary Origins and Diversification of the Mycorrhizal Mutualists.</title>
        <authorList>
            <consortium name="DOE Joint Genome Institute"/>
            <consortium name="Mycorrhizal Genomics Consortium"/>
            <person name="Kohler A."/>
            <person name="Kuo A."/>
            <person name="Nagy L.G."/>
            <person name="Floudas D."/>
            <person name="Copeland A."/>
            <person name="Barry K.W."/>
            <person name="Cichocki N."/>
            <person name="Veneault-Fourrey C."/>
            <person name="LaButti K."/>
            <person name="Lindquist E.A."/>
            <person name="Lipzen A."/>
            <person name="Lundell T."/>
            <person name="Morin E."/>
            <person name="Murat C."/>
            <person name="Riley R."/>
            <person name="Ohm R."/>
            <person name="Sun H."/>
            <person name="Tunlid A."/>
            <person name="Henrissat B."/>
            <person name="Grigoriev I.V."/>
            <person name="Hibbett D.S."/>
            <person name="Martin F."/>
        </authorList>
    </citation>
    <scope>NUCLEOTIDE SEQUENCE [LARGE SCALE GENOMIC DNA]</scope>
    <source>
        <strain evidence="6">MUT 4182</strain>
    </source>
</reference>
<accession>A0A0C3Q5A7</accession>
<dbReference type="PANTHER" id="PTHR42760">
    <property type="entry name" value="SHORT-CHAIN DEHYDROGENASES/REDUCTASES FAMILY MEMBER"/>
    <property type="match status" value="1"/>
</dbReference>
<dbReference type="PANTHER" id="PTHR42760:SF5">
    <property type="entry name" value="2-DEHYDRO-3-DEOXY-D-GLUCONATE 5-DEHYDROGENASE"/>
    <property type="match status" value="1"/>
</dbReference>
<evidence type="ECO:0000256" key="1">
    <source>
        <dbReference type="ARBA" id="ARBA00006484"/>
    </source>
</evidence>
<dbReference type="InterPro" id="IPR036291">
    <property type="entry name" value="NAD(P)-bd_dom_sf"/>
</dbReference>
<comment type="similarity">
    <text evidence="1">Belongs to the short-chain dehydrogenases/reductases (SDR) family.</text>
</comment>
<dbReference type="AlphaFoldDB" id="A0A0C3Q5A7"/>
<dbReference type="EMBL" id="KN823064">
    <property type="protein sequence ID" value="KIO24300.1"/>
    <property type="molecule type" value="Genomic_DNA"/>
</dbReference>
<gene>
    <name evidence="5" type="ORF">M407DRAFT_102742</name>
</gene>
<evidence type="ECO:0000256" key="2">
    <source>
        <dbReference type="ARBA" id="ARBA00022857"/>
    </source>
</evidence>
<dbReference type="InterPro" id="IPR020904">
    <property type="entry name" value="Sc_DH/Rdtase_CS"/>
</dbReference>
<dbReference type="InterPro" id="IPR057326">
    <property type="entry name" value="KR_dom"/>
</dbReference>
<dbReference type="PROSITE" id="PS00061">
    <property type="entry name" value="ADH_SHORT"/>
    <property type="match status" value="1"/>
</dbReference>
<dbReference type="GO" id="GO:0016616">
    <property type="term" value="F:oxidoreductase activity, acting on the CH-OH group of donors, NAD or NADP as acceptor"/>
    <property type="evidence" value="ECO:0007669"/>
    <property type="project" value="UniProtKB-ARBA"/>
</dbReference>
<feature type="domain" description="Ketoreductase" evidence="4">
    <location>
        <begin position="23"/>
        <end position="195"/>
    </location>
</feature>
<name>A0A0C3Q5A7_9AGAM</name>
<evidence type="ECO:0000256" key="3">
    <source>
        <dbReference type="ARBA" id="ARBA00023002"/>
    </source>
</evidence>
<dbReference type="Proteomes" id="UP000054248">
    <property type="component" value="Unassembled WGS sequence"/>
</dbReference>
<keyword evidence="3" id="KW-0560">Oxidoreductase</keyword>
<dbReference type="SUPFAM" id="SSF51735">
    <property type="entry name" value="NAD(P)-binding Rossmann-fold domains"/>
    <property type="match status" value="1"/>
</dbReference>
<evidence type="ECO:0000259" key="4">
    <source>
        <dbReference type="SMART" id="SM00822"/>
    </source>
</evidence>
<dbReference type="OrthoDB" id="294295at2759"/>
<reference evidence="5 6" key="1">
    <citation type="submission" date="2014-04" db="EMBL/GenBank/DDBJ databases">
        <authorList>
            <consortium name="DOE Joint Genome Institute"/>
            <person name="Kuo A."/>
            <person name="Girlanda M."/>
            <person name="Perotto S."/>
            <person name="Kohler A."/>
            <person name="Nagy L.G."/>
            <person name="Floudas D."/>
            <person name="Copeland A."/>
            <person name="Barry K.W."/>
            <person name="Cichocki N."/>
            <person name="Veneault-Fourrey C."/>
            <person name="LaButti K."/>
            <person name="Lindquist E.A."/>
            <person name="Lipzen A."/>
            <person name="Lundell T."/>
            <person name="Morin E."/>
            <person name="Murat C."/>
            <person name="Sun H."/>
            <person name="Tunlid A."/>
            <person name="Henrissat B."/>
            <person name="Grigoriev I.V."/>
            <person name="Hibbett D.S."/>
            <person name="Martin F."/>
            <person name="Nordberg H.P."/>
            <person name="Cantor M.N."/>
            <person name="Hua S.X."/>
        </authorList>
    </citation>
    <scope>NUCLEOTIDE SEQUENCE [LARGE SCALE GENOMIC DNA]</scope>
    <source>
        <strain evidence="5 6">MUT 4182</strain>
    </source>
</reference>
<protein>
    <recommendedName>
        <fullName evidence="4">Ketoreductase domain-containing protein</fullName>
    </recommendedName>
</protein>
<keyword evidence="6" id="KW-1185">Reference proteome</keyword>
<dbReference type="Pfam" id="PF13561">
    <property type="entry name" value="adh_short_C2"/>
    <property type="match status" value="1"/>
</dbReference>
<proteinExistence type="inferred from homology"/>
<dbReference type="PRINTS" id="PR00081">
    <property type="entry name" value="GDHRDH"/>
</dbReference>
<dbReference type="InterPro" id="IPR002347">
    <property type="entry name" value="SDR_fam"/>
</dbReference>
<dbReference type="STRING" id="1051891.A0A0C3Q5A7"/>
<evidence type="ECO:0000313" key="5">
    <source>
        <dbReference type="EMBL" id="KIO24300.1"/>
    </source>
</evidence>
<dbReference type="SMART" id="SM00822">
    <property type="entry name" value="PKS_KR"/>
    <property type="match status" value="1"/>
</dbReference>
<sequence>MSEPTCAETPSVPSPTLFSLAGKTALVTGGTRGIGAACALALAQAGADICLIQRDDTSNTATRDTIRSKYTDRTCEIVVADLSNPSATREAFDKALQVMGGEIHILVNCAGIQRRAPAVDFSEQDWSDVIQTNLTSCWTLCQAAGRHMVAKRRGKIINFASLLTFQGGITVPAYAAAKGGLGQLTKALSNEWAKHSVQVNAIAPGYISTDMNERLLADPVRLRQISERIPAGRWGRPEDFAGPVVFLASDASLYVNGEILVVDGGWMGR</sequence>
<organism evidence="5 6">
    <name type="scientific">Tulasnella calospora MUT 4182</name>
    <dbReference type="NCBI Taxonomy" id="1051891"/>
    <lineage>
        <taxon>Eukaryota</taxon>
        <taxon>Fungi</taxon>
        <taxon>Dikarya</taxon>
        <taxon>Basidiomycota</taxon>
        <taxon>Agaricomycotina</taxon>
        <taxon>Agaricomycetes</taxon>
        <taxon>Cantharellales</taxon>
        <taxon>Tulasnellaceae</taxon>
        <taxon>Tulasnella</taxon>
    </lineage>
</organism>
<dbReference type="HOGENOM" id="CLU_010194_1_1_1"/>
<dbReference type="FunFam" id="3.40.50.720:FF:000084">
    <property type="entry name" value="Short-chain dehydrogenase reductase"/>
    <property type="match status" value="1"/>
</dbReference>
<dbReference type="PRINTS" id="PR00080">
    <property type="entry name" value="SDRFAMILY"/>
</dbReference>